<keyword evidence="4" id="KW-0460">Magnesium</keyword>
<dbReference type="InterPro" id="IPR013750">
    <property type="entry name" value="GHMP_kinase_C_dom"/>
</dbReference>
<name>A0A7E6EIP5_9MOLL</name>
<dbReference type="GO" id="GO:0004496">
    <property type="term" value="F:mevalonate kinase activity"/>
    <property type="evidence" value="ECO:0007669"/>
    <property type="project" value="InterPro"/>
</dbReference>
<evidence type="ECO:0000256" key="4">
    <source>
        <dbReference type="ARBA" id="ARBA00022842"/>
    </source>
</evidence>
<dbReference type="RefSeq" id="XP_036355481.1">
    <property type="nucleotide sequence ID" value="XM_036499588.1"/>
</dbReference>
<dbReference type="SUPFAM" id="SSF54211">
    <property type="entry name" value="Ribosomal protein S5 domain 2-like"/>
    <property type="match status" value="1"/>
</dbReference>
<evidence type="ECO:0000256" key="1">
    <source>
        <dbReference type="ARBA" id="ARBA00022490"/>
    </source>
</evidence>
<protein>
    <submittedName>
        <fullName evidence="7">Mevalonate kinase-like</fullName>
    </submittedName>
</protein>
<dbReference type="Gene3D" id="3.30.230.10">
    <property type="match status" value="1"/>
</dbReference>
<gene>
    <name evidence="7" type="primary">LOC115230259</name>
</gene>
<dbReference type="PANTHER" id="PTHR43290:SF2">
    <property type="entry name" value="MEVALONATE KINASE"/>
    <property type="match status" value="1"/>
</dbReference>
<dbReference type="InterPro" id="IPR020568">
    <property type="entry name" value="Ribosomal_Su5_D2-typ_SF"/>
</dbReference>
<organism evidence="6 7">
    <name type="scientific">Octopus sinensis</name>
    <name type="common">East Asian common octopus</name>
    <dbReference type="NCBI Taxonomy" id="2607531"/>
    <lineage>
        <taxon>Eukaryota</taxon>
        <taxon>Metazoa</taxon>
        <taxon>Spiralia</taxon>
        <taxon>Lophotrochozoa</taxon>
        <taxon>Mollusca</taxon>
        <taxon>Cephalopoda</taxon>
        <taxon>Coleoidea</taxon>
        <taxon>Octopodiformes</taxon>
        <taxon>Octopoda</taxon>
        <taxon>Incirrata</taxon>
        <taxon>Octopodidae</taxon>
        <taxon>Octopus</taxon>
    </lineage>
</organism>
<dbReference type="SUPFAM" id="SSF55060">
    <property type="entry name" value="GHMP Kinase, C-terminal domain"/>
    <property type="match status" value="1"/>
</dbReference>
<dbReference type="PRINTS" id="PR00959">
    <property type="entry name" value="MEVGALKINASE"/>
</dbReference>
<evidence type="ECO:0000313" key="6">
    <source>
        <dbReference type="Proteomes" id="UP000515154"/>
    </source>
</evidence>
<dbReference type="PANTHER" id="PTHR43290">
    <property type="entry name" value="MEVALONATE KINASE"/>
    <property type="match status" value="1"/>
</dbReference>
<dbReference type="InterPro" id="IPR036554">
    <property type="entry name" value="GHMP_kinase_C_sf"/>
</dbReference>
<dbReference type="GO" id="GO:0005524">
    <property type="term" value="F:ATP binding"/>
    <property type="evidence" value="ECO:0007669"/>
    <property type="project" value="InterPro"/>
</dbReference>
<dbReference type="AlphaFoldDB" id="A0A7E6EIP5"/>
<evidence type="ECO:0000313" key="7">
    <source>
        <dbReference type="RefSeq" id="XP_036355481.1"/>
    </source>
</evidence>
<dbReference type="UniPathway" id="UPA00057">
    <property type="reaction ID" value="UER00098"/>
</dbReference>
<dbReference type="Proteomes" id="UP000515154">
    <property type="component" value="Unplaced"/>
</dbReference>
<dbReference type="GO" id="GO:0019287">
    <property type="term" value="P:isopentenyl diphosphate biosynthetic process, mevalonate pathway"/>
    <property type="evidence" value="ECO:0007669"/>
    <property type="project" value="UniProtKB-UniPathway"/>
</dbReference>
<feature type="domain" description="GHMP kinase C-terminal" evidence="5">
    <location>
        <begin position="117"/>
        <end position="187"/>
    </location>
</feature>
<feature type="non-terminal residue" evidence="7">
    <location>
        <position position="1"/>
    </location>
</feature>
<evidence type="ECO:0000256" key="3">
    <source>
        <dbReference type="ARBA" id="ARBA00022777"/>
    </source>
</evidence>
<proteinExistence type="predicted"/>
<accession>A0A7E6EIP5</accession>
<evidence type="ECO:0000256" key="2">
    <source>
        <dbReference type="ARBA" id="ARBA00022679"/>
    </source>
</evidence>
<dbReference type="InterPro" id="IPR006205">
    <property type="entry name" value="Mev_gal_kin"/>
</dbReference>
<dbReference type="Gene3D" id="3.30.70.890">
    <property type="entry name" value="GHMP kinase, C-terminal domain"/>
    <property type="match status" value="1"/>
</dbReference>
<dbReference type="GO" id="GO:0005829">
    <property type="term" value="C:cytosol"/>
    <property type="evidence" value="ECO:0007669"/>
    <property type="project" value="TreeGrafter"/>
</dbReference>
<sequence>LPINGEICSSDLDIINKWTFLCECLAHGTPSGVDNTVSVYGGFVSYKAGSVSTFSTFLTKNNNFRETKLMIMIVNTKIPRSTKNLVNGVRNLYENIENVLNAMGEISEKAWRCLGEDLCEQTVKELMRMAHASLNLLGVSCDELDFVVSQARRYGFSAKLTGAGGGGCAIVLIPEGLLDKIFEDVDEKEFVRFRESLPQDYKCYDVTLGSRGLTLDRME</sequence>
<reference evidence="7" key="1">
    <citation type="submission" date="2025-08" db="UniProtKB">
        <authorList>
            <consortium name="RefSeq"/>
        </authorList>
    </citation>
    <scope>IDENTIFICATION</scope>
</reference>
<keyword evidence="1" id="KW-0963">Cytoplasm</keyword>
<dbReference type="InterPro" id="IPR014721">
    <property type="entry name" value="Ribsml_uS5_D2-typ_fold_subgr"/>
</dbReference>
<keyword evidence="6" id="KW-1185">Reference proteome</keyword>
<dbReference type="Pfam" id="PF08544">
    <property type="entry name" value="GHMP_kinases_C"/>
    <property type="match status" value="1"/>
</dbReference>
<keyword evidence="3" id="KW-0418">Kinase</keyword>
<keyword evidence="2" id="KW-0808">Transferase</keyword>
<evidence type="ECO:0000259" key="5">
    <source>
        <dbReference type="Pfam" id="PF08544"/>
    </source>
</evidence>
<dbReference type="KEGG" id="osn:115230259"/>